<evidence type="ECO:0000256" key="3">
    <source>
        <dbReference type="SAM" id="SignalP"/>
    </source>
</evidence>
<feature type="domain" description="Leucine-binding protein" evidence="4">
    <location>
        <begin position="217"/>
        <end position="528"/>
    </location>
</feature>
<organism evidence="5 6">
    <name type="scientific">candidate division WOR-3 bacterium</name>
    <dbReference type="NCBI Taxonomy" id="2052148"/>
    <lineage>
        <taxon>Bacteria</taxon>
        <taxon>Bacteria division WOR-3</taxon>
    </lineage>
</organism>
<dbReference type="InterPro" id="IPR028081">
    <property type="entry name" value="Leu-bd"/>
</dbReference>
<name>A0A350HCB4_UNCW3</name>
<gene>
    <name evidence="5" type="ORF">DCW38_08400</name>
</gene>
<evidence type="ECO:0000256" key="2">
    <source>
        <dbReference type="ARBA" id="ARBA00022729"/>
    </source>
</evidence>
<reference evidence="5 6" key="1">
    <citation type="journal article" date="2018" name="Nat. Biotechnol.">
        <title>A standardized bacterial taxonomy based on genome phylogeny substantially revises the tree of life.</title>
        <authorList>
            <person name="Parks D.H."/>
            <person name="Chuvochina M."/>
            <person name="Waite D.W."/>
            <person name="Rinke C."/>
            <person name="Skarshewski A."/>
            <person name="Chaumeil P.A."/>
            <person name="Hugenholtz P."/>
        </authorList>
    </citation>
    <scope>NUCLEOTIDE SEQUENCE [LARGE SCALE GENOMIC DNA]</scope>
    <source>
        <strain evidence="5">UBA9956</strain>
    </source>
</reference>
<keyword evidence="2 3" id="KW-0732">Signal</keyword>
<feature type="chain" id="PRO_5016634601" description="Leucine-binding protein domain-containing protein" evidence="3">
    <location>
        <begin position="19"/>
        <end position="548"/>
    </location>
</feature>
<dbReference type="SUPFAM" id="SSF53822">
    <property type="entry name" value="Periplasmic binding protein-like I"/>
    <property type="match status" value="1"/>
</dbReference>
<dbReference type="Pfam" id="PF13458">
    <property type="entry name" value="Peripla_BP_6"/>
    <property type="match status" value="1"/>
</dbReference>
<dbReference type="InterPro" id="IPR011990">
    <property type="entry name" value="TPR-like_helical_dom_sf"/>
</dbReference>
<dbReference type="Gene3D" id="3.40.50.2300">
    <property type="match status" value="2"/>
</dbReference>
<evidence type="ECO:0000313" key="5">
    <source>
        <dbReference type="EMBL" id="HAV93180.1"/>
    </source>
</evidence>
<dbReference type="EMBL" id="DMZY01000251">
    <property type="protein sequence ID" value="HAV93180.1"/>
    <property type="molecule type" value="Genomic_DNA"/>
</dbReference>
<evidence type="ECO:0000313" key="6">
    <source>
        <dbReference type="Proteomes" id="UP000264062"/>
    </source>
</evidence>
<dbReference type="PANTHER" id="PTHR30483:SF6">
    <property type="entry name" value="PERIPLASMIC BINDING PROTEIN OF ABC TRANSPORTER FOR NATURAL AMINO ACIDS"/>
    <property type="match status" value="1"/>
</dbReference>
<accession>A0A350HCB4</accession>
<protein>
    <recommendedName>
        <fullName evidence="4">Leucine-binding protein domain-containing protein</fullName>
    </recommendedName>
</protein>
<dbReference type="Proteomes" id="UP000264062">
    <property type="component" value="Unassembled WGS sequence"/>
</dbReference>
<comment type="caution">
    <text evidence="5">The sequence shown here is derived from an EMBL/GenBank/DDBJ whole genome shotgun (WGS) entry which is preliminary data.</text>
</comment>
<dbReference type="Gene3D" id="1.25.40.10">
    <property type="entry name" value="Tetratricopeptide repeat domain"/>
    <property type="match status" value="1"/>
</dbReference>
<dbReference type="InterPro" id="IPR051010">
    <property type="entry name" value="BCAA_transport"/>
</dbReference>
<evidence type="ECO:0000259" key="4">
    <source>
        <dbReference type="Pfam" id="PF13458"/>
    </source>
</evidence>
<dbReference type="PANTHER" id="PTHR30483">
    <property type="entry name" value="LEUCINE-SPECIFIC-BINDING PROTEIN"/>
    <property type="match status" value="1"/>
</dbReference>
<feature type="signal peptide" evidence="3">
    <location>
        <begin position="1"/>
        <end position="18"/>
    </location>
</feature>
<comment type="similarity">
    <text evidence="1">Belongs to the leucine-binding protein family.</text>
</comment>
<dbReference type="InterPro" id="IPR028082">
    <property type="entry name" value="Peripla_BP_I"/>
</dbReference>
<sequence length="548" mass="63115">MKSKIFSLVLIIFVFAFSQEGNDLFNKGMEKISKKQTEAGRELLKEFIDSYPDNENNYTALVTLIKTCSQSQFEEKVAYSEKLSEMYPKDKETQNVRIELSNHFIKKKAYFEAAAWLMQIIMFTDENSKTFQTAEGNLTKVIEKYLTSSELEYMLYNYNSDVFNPLILFRLYQLSIESDELQKSDIFRQRLIKDYPESEYTKKYIFEITNNKNSKCKIALLLELTGDLANFGEQVKRGCVIANEEENIDIVPFDTDGSSVRTLELVDSIYADNTYVAIIGPMTSQETVVVGAYLYKDKLLPVLSPTATDGEILRFNSNIFLVNNTLVEEAMFTADWLKSDSLYQNIGVFYSDDSYGKTLANSFKNEAERLGLNIIFEISYPAGTQDFLDKIEMIEKMKIDAIYLPVSSEDAILLSTQLAFKDINPLLVGGSALYNENLIRLAKDYLKNTVIVSPKTANGLSESYNNFRLKYFRKYSTEPDRFAILSYDTYKLLAMLIKNGYNTRKAILNYLKTMDYYEGASGRISFQKSRMNFDLFEIKNNEFIKKEK</sequence>
<evidence type="ECO:0000256" key="1">
    <source>
        <dbReference type="ARBA" id="ARBA00010062"/>
    </source>
</evidence>
<dbReference type="AlphaFoldDB" id="A0A350HCB4"/>
<proteinExistence type="inferred from homology"/>